<name>A0AA38RBB4_9PEZI</name>
<dbReference type="EMBL" id="JANBVO010000024">
    <property type="protein sequence ID" value="KAJ9141876.1"/>
    <property type="molecule type" value="Genomic_DNA"/>
</dbReference>
<feature type="region of interest" description="Disordered" evidence="1">
    <location>
        <begin position="1"/>
        <end position="31"/>
    </location>
</feature>
<sequence>MGREKKLGPGAATGAHAKERHKRAKRVDNNEWAAPLPAGLVARPTKPVVKSKHQSYFEIVENKDKKKKLEFQVTCDRNPPPGFEFVPVGNPELTRACKELSREQDAMIFIVSTSHDKDPSKLALHLHRIGHHIRQTIVEQARAAIGQDESSSSDADLGVPEPIPESQDEINAQADAALKDLFPRIPNFDRQMVIEHAFKKGGTFGGEPVVGMAADIPLSRRVQLAVLAHIRHNHTRYDKLLRETSYINARRAVEALCLDILVKWRGDEETGRDQLDEILREVVVISDDSDDSDEDDEESSVESISEPGDVTGPAVSTTRRASQATSSLRQQRRQQLSGKNHAANRSSAQAVSISSLQGVMSAKSRPPVKKAQRGFKRFVLRLRQFYYLIAAMT</sequence>
<feature type="compositionally biased region" description="Low complexity" evidence="1">
    <location>
        <begin position="316"/>
        <end position="337"/>
    </location>
</feature>
<evidence type="ECO:0000256" key="1">
    <source>
        <dbReference type="SAM" id="MobiDB-lite"/>
    </source>
</evidence>
<dbReference type="PANTHER" id="PTHR38113:SF1">
    <property type="entry name" value="DUF2293 DOMAIN-CONTAINING PROTEIN"/>
    <property type="match status" value="1"/>
</dbReference>
<keyword evidence="4" id="KW-1185">Reference proteome</keyword>
<feature type="region of interest" description="Disordered" evidence="1">
    <location>
        <begin position="144"/>
        <end position="165"/>
    </location>
</feature>
<accession>A0AA38RBB4</accession>
<organism evidence="3 4">
    <name type="scientific">Pleurostoma richardsiae</name>
    <dbReference type="NCBI Taxonomy" id="41990"/>
    <lineage>
        <taxon>Eukaryota</taxon>
        <taxon>Fungi</taxon>
        <taxon>Dikarya</taxon>
        <taxon>Ascomycota</taxon>
        <taxon>Pezizomycotina</taxon>
        <taxon>Sordariomycetes</taxon>
        <taxon>Sordariomycetidae</taxon>
        <taxon>Calosphaeriales</taxon>
        <taxon>Pleurostomataceae</taxon>
        <taxon>Pleurostoma</taxon>
    </lineage>
</organism>
<dbReference type="InterPro" id="IPR018744">
    <property type="entry name" value="DUF2293"/>
</dbReference>
<feature type="region of interest" description="Disordered" evidence="1">
    <location>
        <begin position="286"/>
        <end position="350"/>
    </location>
</feature>
<dbReference type="Proteomes" id="UP001174694">
    <property type="component" value="Unassembled WGS sequence"/>
</dbReference>
<feature type="compositionally biased region" description="Acidic residues" evidence="1">
    <location>
        <begin position="287"/>
        <end position="300"/>
    </location>
</feature>
<evidence type="ECO:0000313" key="4">
    <source>
        <dbReference type="Proteomes" id="UP001174694"/>
    </source>
</evidence>
<comment type="caution">
    <text evidence="3">The sequence shown here is derived from an EMBL/GenBank/DDBJ whole genome shotgun (WGS) entry which is preliminary data.</text>
</comment>
<reference evidence="3" key="1">
    <citation type="submission" date="2022-07" db="EMBL/GenBank/DDBJ databases">
        <title>Fungi with potential for degradation of polypropylene.</title>
        <authorList>
            <person name="Gostincar C."/>
        </authorList>
    </citation>
    <scope>NUCLEOTIDE SEQUENCE</scope>
    <source>
        <strain evidence="3">EXF-13308</strain>
    </source>
</reference>
<evidence type="ECO:0000313" key="3">
    <source>
        <dbReference type="EMBL" id="KAJ9141876.1"/>
    </source>
</evidence>
<dbReference type="PANTHER" id="PTHR38113">
    <property type="match status" value="1"/>
</dbReference>
<feature type="domain" description="DUF2293" evidence="2">
    <location>
        <begin position="177"/>
        <end position="265"/>
    </location>
</feature>
<evidence type="ECO:0000259" key="2">
    <source>
        <dbReference type="Pfam" id="PF10056"/>
    </source>
</evidence>
<gene>
    <name evidence="3" type="ORF">NKR23_g7506</name>
</gene>
<dbReference type="Pfam" id="PF10056">
    <property type="entry name" value="DUF2293"/>
    <property type="match status" value="1"/>
</dbReference>
<dbReference type="AlphaFoldDB" id="A0AA38RBB4"/>
<proteinExistence type="predicted"/>
<protein>
    <submittedName>
        <fullName evidence="3">Alanine and arginine rich protein</fullName>
    </submittedName>
</protein>